<feature type="compositionally biased region" description="Low complexity" evidence="1">
    <location>
        <begin position="959"/>
        <end position="975"/>
    </location>
</feature>
<feature type="transmembrane region" description="Helical" evidence="2">
    <location>
        <begin position="134"/>
        <end position="155"/>
    </location>
</feature>
<evidence type="ECO:0000256" key="1">
    <source>
        <dbReference type="SAM" id="MobiDB-lite"/>
    </source>
</evidence>
<proteinExistence type="predicted"/>
<keyword evidence="2" id="KW-0812">Transmembrane</keyword>
<feature type="compositionally biased region" description="Polar residues" evidence="1">
    <location>
        <begin position="934"/>
        <end position="944"/>
    </location>
</feature>
<evidence type="ECO:0000256" key="2">
    <source>
        <dbReference type="SAM" id="Phobius"/>
    </source>
</evidence>
<feature type="compositionally biased region" description="Basic and acidic residues" evidence="1">
    <location>
        <begin position="307"/>
        <end position="316"/>
    </location>
</feature>
<gene>
    <name evidence="3" type="ORF">MCHLO_11088</name>
</gene>
<dbReference type="Proteomes" id="UP000815677">
    <property type="component" value="Unassembled WGS sequence"/>
</dbReference>
<name>A0ABQ0LSX0_MYCCL</name>
<feature type="compositionally biased region" description="Polar residues" evidence="1">
    <location>
        <begin position="319"/>
        <end position="328"/>
    </location>
</feature>
<accession>A0ABQ0LSX0</accession>
<feature type="region of interest" description="Disordered" evidence="1">
    <location>
        <begin position="781"/>
        <end position="804"/>
    </location>
</feature>
<feature type="transmembrane region" description="Helical" evidence="2">
    <location>
        <begin position="167"/>
        <end position="192"/>
    </location>
</feature>
<feature type="region of interest" description="Disordered" evidence="1">
    <location>
        <begin position="922"/>
        <end position="979"/>
    </location>
</feature>
<organism evidence="3 4">
    <name type="scientific">Mycena chlorophos</name>
    <name type="common">Agaric fungus</name>
    <name type="synonym">Agaricus chlorophos</name>
    <dbReference type="NCBI Taxonomy" id="658473"/>
    <lineage>
        <taxon>Eukaryota</taxon>
        <taxon>Fungi</taxon>
        <taxon>Dikarya</taxon>
        <taxon>Basidiomycota</taxon>
        <taxon>Agaricomycotina</taxon>
        <taxon>Agaricomycetes</taxon>
        <taxon>Agaricomycetidae</taxon>
        <taxon>Agaricales</taxon>
        <taxon>Marasmiineae</taxon>
        <taxon>Mycenaceae</taxon>
        <taxon>Mycena</taxon>
    </lineage>
</organism>
<keyword evidence="2" id="KW-1133">Transmembrane helix</keyword>
<dbReference type="EMBL" id="DF848546">
    <property type="protein sequence ID" value="GAT54215.1"/>
    <property type="molecule type" value="Genomic_DNA"/>
</dbReference>
<feature type="region of interest" description="Disordered" evidence="1">
    <location>
        <begin position="643"/>
        <end position="698"/>
    </location>
</feature>
<feature type="transmembrane region" description="Helical" evidence="2">
    <location>
        <begin position="414"/>
        <end position="433"/>
    </location>
</feature>
<sequence>MIPLVPTLALGLLSFFSSVFVILRLVLPILPPSPLSRRVAPSEFGLPNYRSLSSADQSHVWLAVLDIIALALFFWQAISEYLGGPSGYATSLDPVSSMRLWIAMTLRQTCFLLVVGLTLLHLRLGRSVSFGTKNWMLATPTFVLIASSTGIAVVLSGAGVPSLFMGLAAYTTVIAVVSSIAFACVVGTLLAIKRNLAAINEETEPWPPVRQIEDKPRPSFATEEIDALRDGASWITSSVGSRRNSASAWSFSTHAPSTQHGLPKSSVPAKSSFWFRSSTPPDAPPVPPLPSAYGPLSPPAQDLTDPDPFRREEPRPRLGSQTSWLTSTNGSQTTISAWSYPTTMHPGNLSTANVNAALLQSNTAVTRSNSPALADAKVLGGYGFSPAALSDAEKSLVGLAVAPSATIDVTMTRALGWLILVWVPFATSLPYLFFSQQNTQTPVAASILLTLSITLSSPILALNILFRAPFPIPNGLFDNRSNDLPTNIVRDSAPAGSVPSYKWSHEYKRSTSASVTVVEGRRSGDVWLTNGDAVDGKGKVGRALEMINPKPKLSVLPPEEGELIREPPVPIPEGDSSLPVSIHNTTASEMSAQFGRLRADSRASSRVSAADESLAYASQVMIAQRHYSAVAKTLLFSGSSEPAAGAGEATGVAPNKASRHSAHLRTRSASSIQHSPTAGSFATSPSPPPSFPLPPTPPNVRAARLAQLKHKKSFSSSGFSFGAVDDMNEIDALTAGVLPLLVPGLKVGSNMKIREGEPGSFGRVKGKRAARQLQVHEFGDDFSSPEVHSTPARTRAGGKKSALHKSRHFSLPSLGLGKDGVHTLASEIARALENQVGQYTALPTNVDINRRATVFGADTVPTNLSIVDEESRSVGGARLTRGLSSRRLGLQSDVPHSARESLDINIRVLPPSAASTATLFELDGEGDPDFSGPQAESTPHQTVVNKPVAKTRPPPLPLGRPSASSSTSGSRNRPASGRRSSIVYITSPPATAPAASAPFSDVLEAADEEFDAAADQVTVPSTIASLAQWSSRVIRKPSSKLHRKISNVVYGSKPASPGSPGLRPLALLKDRDTNALGGGGTPPLSLRKKQNRIRGAGADENDAPSPQGPIAAPVFVKGQGQGSLRGLSLSRTQTRVDAAALLLSTTTRRRLRQGSEMAITCAALVSADLFDDDSQTLSKTRSLLECVLLALKDEKLLNQFGLVLAQTWFARSIAGVAGLPQNEGSFGQAEILGAIERVGKRRGMQVAKGLMKGGERAWACVSKVQGDADSDVVGAAPGLRGLVLNWDMVEAYEGGMDEVGALIVVSFIRELMCMVHEKLFPAQRDMQAPPLPGAPGGDLGSALEKQVFQGSIGVYWARIGDFSTLEHIFIDDLKGDRLRVENDTARLFVDTILKDQQIIQLQVAGSSSSPLPLPVLPVVASRLDLGQNITGTIASYRDIQDAGGGFYSLVGADK</sequence>
<keyword evidence="2" id="KW-0472">Membrane</keyword>
<feature type="transmembrane region" description="Helical" evidence="2">
    <location>
        <begin position="98"/>
        <end position="122"/>
    </location>
</feature>
<evidence type="ECO:0000313" key="3">
    <source>
        <dbReference type="EMBL" id="GAT54215.1"/>
    </source>
</evidence>
<feature type="region of interest" description="Disordered" evidence="1">
    <location>
        <begin position="276"/>
        <end position="328"/>
    </location>
</feature>
<feature type="compositionally biased region" description="Low complexity" evidence="1">
    <location>
        <begin position="675"/>
        <end position="684"/>
    </location>
</feature>
<feature type="transmembrane region" description="Helical" evidence="2">
    <location>
        <begin position="60"/>
        <end position="78"/>
    </location>
</feature>
<feature type="compositionally biased region" description="Low complexity" evidence="1">
    <location>
        <begin position="643"/>
        <end position="654"/>
    </location>
</feature>
<feature type="compositionally biased region" description="Basic residues" evidence="1">
    <location>
        <begin position="657"/>
        <end position="666"/>
    </location>
</feature>
<keyword evidence="4" id="KW-1185">Reference proteome</keyword>
<feature type="transmembrane region" description="Helical" evidence="2">
    <location>
        <begin position="6"/>
        <end position="27"/>
    </location>
</feature>
<feature type="compositionally biased region" description="Pro residues" evidence="1">
    <location>
        <begin position="281"/>
        <end position="290"/>
    </location>
</feature>
<feature type="compositionally biased region" description="Pro residues" evidence="1">
    <location>
        <begin position="685"/>
        <end position="698"/>
    </location>
</feature>
<evidence type="ECO:0000313" key="4">
    <source>
        <dbReference type="Proteomes" id="UP000815677"/>
    </source>
</evidence>
<protein>
    <submittedName>
        <fullName evidence="3">Uncharacterized protein</fullName>
    </submittedName>
</protein>
<reference evidence="3" key="1">
    <citation type="submission" date="2014-09" db="EMBL/GenBank/DDBJ databases">
        <title>Genome sequence of the luminous mushroom Mycena chlorophos for searching fungal bioluminescence genes.</title>
        <authorList>
            <person name="Tanaka Y."/>
            <person name="Kasuga D."/>
            <person name="Oba Y."/>
            <person name="Hase S."/>
            <person name="Sato K."/>
            <person name="Oba Y."/>
            <person name="Sakakibara Y."/>
        </authorList>
    </citation>
    <scope>NUCLEOTIDE SEQUENCE</scope>
</reference>